<sequence length="603" mass="65671">MSLQIESPDHPIHSITVYNSSKAEIVRLFPIQLQDGLNKIEIKSLPATIDTKSIRVSGLGDARLHDVLCLLNERKRPGPTDSSEVLTQLRTSQGRLQRERESLVHEGKILTDYSRTLTGEHVSPSDLESFIKTFSQHSRQNLGAVADLDDKIEQMSKKIRATLDEISLRKGPKAVGEVSIVVAANSAANIDLKLTYIVSNASWQPTYELHATTTDGKPSSTVTLNYRAHVTQSTGEDWTDAQLTLSTSNTSMNTTIPELPTLKIKPKPKPPPMPVPMTRSAPPPPPARAMPMMAMSFGGPQSHSRHVVTNADEAPIESDEEDEDMGFCFMDDEVPAPTKTVVKDSALSVSYSVQGRATIPSDGIAHMVSLAELEFESNVKHIAVPRVESIVYLQCEVKNTSEYRLLPGSVGVILDDSFVSQTSILDVPAGDTFTCTLGVDPAIKITYSRKATHSDVKAGAFSEAKRTTTYTVRISVTNKHTFTLEDLVIREALPMVDVANPFSGDEMTSTSSSSSGSKARVLLRKPLGLAEGTPVDVFTLEGGKGEETGSGIKVRWSKVEGGSGDKDGKFEWFGQLAQGEKVELEAMWDIKAPEDVKWIEVNA</sequence>
<reference evidence="3 4" key="1">
    <citation type="journal article" date="2019" name="Nat. Ecol. Evol.">
        <title>Megaphylogeny resolves global patterns of mushroom evolution.</title>
        <authorList>
            <person name="Varga T."/>
            <person name="Krizsan K."/>
            <person name="Foldi C."/>
            <person name="Dima B."/>
            <person name="Sanchez-Garcia M."/>
            <person name="Sanchez-Ramirez S."/>
            <person name="Szollosi G.J."/>
            <person name="Szarkandi J.G."/>
            <person name="Papp V."/>
            <person name="Albert L."/>
            <person name="Andreopoulos W."/>
            <person name="Angelini C."/>
            <person name="Antonin V."/>
            <person name="Barry K.W."/>
            <person name="Bougher N.L."/>
            <person name="Buchanan P."/>
            <person name="Buyck B."/>
            <person name="Bense V."/>
            <person name="Catcheside P."/>
            <person name="Chovatia M."/>
            <person name="Cooper J."/>
            <person name="Damon W."/>
            <person name="Desjardin D."/>
            <person name="Finy P."/>
            <person name="Geml J."/>
            <person name="Haridas S."/>
            <person name="Hughes K."/>
            <person name="Justo A."/>
            <person name="Karasinski D."/>
            <person name="Kautmanova I."/>
            <person name="Kiss B."/>
            <person name="Kocsube S."/>
            <person name="Kotiranta H."/>
            <person name="LaButti K.M."/>
            <person name="Lechner B.E."/>
            <person name="Liimatainen K."/>
            <person name="Lipzen A."/>
            <person name="Lukacs Z."/>
            <person name="Mihaltcheva S."/>
            <person name="Morgado L.N."/>
            <person name="Niskanen T."/>
            <person name="Noordeloos M.E."/>
            <person name="Ohm R.A."/>
            <person name="Ortiz-Santana B."/>
            <person name="Ovrebo C."/>
            <person name="Racz N."/>
            <person name="Riley R."/>
            <person name="Savchenko A."/>
            <person name="Shiryaev A."/>
            <person name="Soop K."/>
            <person name="Spirin V."/>
            <person name="Szebenyi C."/>
            <person name="Tomsovsky M."/>
            <person name="Tulloss R.E."/>
            <person name="Uehling J."/>
            <person name="Grigoriev I.V."/>
            <person name="Vagvolgyi C."/>
            <person name="Papp T."/>
            <person name="Martin F.M."/>
            <person name="Miettinen O."/>
            <person name="Hibbett D.S."/>
            <person name="Nagy L.G."/>
        </authorList>
    </citation>
    <scope>NUCLEOTIDE SEQUENCE [LARGE SCALE GENOMIC DNA]</scope>
    <source>
        <strain evidence="3 4">CBS 309.79</strain>
    </source>
</reference>
<feature type="domain" description="DUF4139" evidence="1">
    <location>
        <begin position="192"/>
        <end position="496"/>
    </location>
</feature>
<evidence type="ECO:0000313" key="3">
    <source>
        <dbReference type="EMBL" id="TFL07849.1"/>
    </source>
</evidence>
<keyword evidence="4" id="KW-1185">Reference proteome</keyword>
<dbReference type="NCBIfam" id="TIGR02231">
    <property type="entry name" value="mucoidy inhibitor MuiA family protein"/>
    <property type="match status" value="1"/>
</dbReference>
<dbReference type="AlphaFoldDB" id="A0A5C3R4R8"/>
<dbReference type="EMBL" id="ML178814">
    <property type="protein sequence ID" value="TFL07849.1"/>
    <property type="molecule type" value="Genomic_DNA"/>
</dbReference>
<dbReference type="Pfam" id="PF13598">
    <property type="entry name" value="DUF4139"/>
    <property type="match status" value="1"/>
</dbReference>
<dbReference type="InterPro" id="IPR011935">
    <property type="entry name" value="CHP02231"/>
</dbReference>
<dbReference type="PANTHER" id="PTHR31005">
    <property type="entry name" value="DUF4139 DOMAIN-CONTAINING PROTEIN"/>
    <property type="match status" value="1"/>
</dbReference>
<accession>A0A5C3R4R8</accession>
<proteinExistence type="predicted"/>
<evidence type="ECO:0000259" key="2">
    <source>
        <dbReference type="Pfam" id="PF13600"/>
    </source>
</evidence>
<feature type="domain" description="DUF4140" evidence="2">
    <location>
        <begin position="15"/>
        <end position="111"/>
    </location>
</feature>
<dbReference type="OrthoDB" id="10068793at2759"/>
<dbReference type="InterPro" id="IPR037291">
    <property type="entry name" value="DUF4139"/>
</dbReference>
<dbReference type="InterPro" id="IPR025554">
    <property type="entry name" value="DUF4140"/>
</dbReference>
<gene>
    <name evidence="3" type="ORF">BDV98DRAFT_521053</name>
</gene>
<evidence type="ECO:0000259" key="1">
    <source>
        <dbReference type="Pfam" id="PF13598"/>
    </source>
</evidence>
<name>A0A5C3R4R8_9AGAR</name>
<protein>
    <recommendedName>
        <fullName evidence="5">Mucoidy inhibitor A</fullName>
    </recommendedName>
</protein>
<evidence type="ECO:0000313" key="4">
    <source>
        <dbReference type="Proteomes" id="UP000305067"/>
    </source>
</evidence>
<evidence type="ECO:0008006" key="5">
    <source>
        <dbReference type="Google" id="ProtNLM"/>
    </source>
</evidence>
<dbReference type="STRING" id="1884261.A0A5C3R4R8"/>
<dbReference type="PANTHER" id="PTHR31005:SF8">
    <property type="entry name" value="DUF4139 DOMAIN-CONTAINING PROTEIN"/>
    <property type="match status" value="1"/>
</dbReference>
<organism evidence="3 4">
    <name type="scientific">Pterulicium gracile</name>
    <dbReference type="NCBI Taxonomy" id="1884261"/>
    <lineage>
        <taxon>Eukaryota</taxon>
        <taxon>Fungi</taxon>
        <taxon>Dikarya</taxon>
        <taxon>Basidiomycota</taxon>
        <taxon>Agaricomycotina</taxon>
        <taxon>Agaricomycetes</taxon>
        <taxon>Agaricomycetidae</taxon>
        <taxon>Agaricales</taxon>
        <taxon>Pleurotineae</taxon>
        <taxon>Pterulaceae</taxon>
        <taxon>Pterulicium</taxon>
    </lineage>
</organism>
<dbReference type="Proteomes" id="UP000305067">
    <property type="component" value="Unassembled WGS sequence"/>
</dbReference>
<dbReference type="Pfam" id="PF13600">
    <property type="entry name" value="DUF4140"/>
    <property type="match status" value="1"/>
</dbReference>